<dbReference type="FunFam" id="3.30.160.60:FF:000255">
    <property type="entry name" value="Zinc finger and AT-hook domain containing"/>
    <property type="match status" value="1"/>
</dbReference>
<evidence type="ECO:0000256" key="3">
    <source>
        <dbReference type="ARBA" id="ARBA00022737"/>
    </source>
</evidence>
<dbReference type="Pfam" id="PF00096">
    <property type="entry name" value="zf-C2H2"/>
    <property type="match status" value="6"/>
</dbReference>
<dbReference type="GO" id="GO:0000977">
    <property type="term" value="F:RNA polymerase II transcription regulatory region sequence-specific DNA binding"/>
    <property type="evidence" value="ECO:0007669"/>
    <property type="project" value="TreeGrafter"/>
</dbReference>
<feature type="domain" description="C2H2-type" evidence="12">
    <location>
        <begin position="453"/>
        <end position="480"/>
    </location>
</feature>
<keyword evidence="6" id="KW-0805">Transcription regulation</keyword>
<feature type="domain" description="C2H2-type" evidence="12">
    <location>
        <begin position="388"/>
        <end position="415"/>
    </location>
</feature>
<dbReference type="STRING" id="69004.A0A182Q8E2"/>
<sequence>MSTRRAKQQEVKTKKVQPEPVEAPLKVAKQEKLDIDEMELMTAGLDDDEEGGCYFVDQKGNYYFQASEDAELTAVENGEAEFDLMDVPQKNDEEEVNYVLITNEGGNKTMVVNNDGTELGEAKDNEIYDFDDPDYIVQEQDAKGQQPRVKRGQSSAGSTYMCNYCNYTSNKLFLLSRHLKTHSDDRPHKCVVCERGFKTLASLQNHVNTHTGTKPHRCKHCDNCFTTSGELIRHIRYRHTHERPHKCTECDYASVELSKLKRHIRTHTGEKPFQCPHCTYASPDKFKLTRHMRIHTGEKPYSCDVCFARFTQSNSLKAHKMIHQVGNKPVFQCKLCPTTCGRKTDLRIHVQNLHTADKPIKCKRCESTFTDRYSYKMHAKTHEGEKCYRCDFCPYASISMRHLESHLLLHTDQKPYKCDQCAQTFRQKQLLKRHINYYHNPDYVAPTPKAKTHLCPTCGRTFRHKGNLIRHMALHDPDSSVHDELLALREGRQKKVRIILEEEEYKGEEDYDEEEMEDEEDEDDEDQEAVTGEEDELEMSRMQTSDMVTVEDDDGQYVVLEVIQLQDKDIDKSTGGAKSKGKRTGTKRKAVTASATTSKPATTTTTTTSALSATATRMQKALKKQQQQISDITHTLDADEIQLALADGEGENDAQEIVIEQSPESEDEFLLSTEDLQDTEMLMSSLQNTKRPRFAVTISQEDLEKNMSNCFGFDDDEDEDLDTKATITLLN</sequence>
<feature type="domain" description="C2H2-type" evidence="12">
    <location>
        <begin position="188"/>
        <end position="215"/>
    </location>
</feature>
<dbReference type="EMBL" id="AXCN02000985">
    <property type="status" value="NOT_ANNOTATED_CDS"/>
    <property type="molecule type" value="Genomic_DNA"/>
</dbReference>
<dbReference type="InterPro" id="IPR013087">
    <property type="entry name" value="Znf_C2H2_type"/>
</dbReference>
<evidence type="ECO:0000256" key="10">
    <source>
        <dbReference type="PROSITE-ProRule" id="PRU00042"/>
    </source>
</evidence>
<feature type="domain" description="C2H2-type" evidence="12">
    <location>
        <begin position="331"/>
        <end position="359"/>
    </location>
</feature>
<dbReference type="PANTHER" id="PTHR24379:SF81">
    <property type="entry name" value="CCCTC-BINDING FACTOR LIKE"/>
    <property type="match status" value="1"/>
</dbReference>
<dbReference type="GO" id="GO:0000981">
    <property type="term" value="F:DNA-binding transcription factor activity, RNA polymerase II-specific"/>
    <property type="evidence" value="ECO:0007669"/>
    <property type="project" value="TreeGrafter"/>
</dbReference>
<dbReference type="FunFam" id="3.30.160.60:FF:001668">
    <property type="entry name" value="transcriptional repressor CTCF"/>
    <property type="match status" value="1"/>
</dbReference>
<feature type="compositionally biased region" description="Low complexity" evidence="11">
    <location>
        <begin position="591"/>
        <end position="607"/>
    </location>
</feature>
<feature type="compositionally biased region" description="Acidic residues" evidence="11">
    <location>
        <begin position="501"/>
        <end position="537"/>
    </location>
</feature>
<feature type="domain" description="C2H2-type" evidence="12">
    <location>
        <begin position="360"/>
        <end position="387"/>
    </location>
</feature>
<evidence type="ECO:0000256" key="4">
    <source>
        <dbReference type="ARBA" id="ARBA00022771"/>
    </source>
</evidence>
<dbReference type="VEuPathDB" id="VectorBase:AFAF005101"/>
<evidence type="ECO:0000259" key="12">
    <source>
        <dbReference type="PROSITE" id="PS50157"/>
    </source>
</evidence>
<accession>A0A182Q8E2</accession>
<evidence type="ECO:0000256" key="8">
    <source>
        <dbReference type="ARBA" id="ARBA00023163"/>
    </source>
</evidence>
<dbReference type="PANTHER" id="PTHR24379">
    <property type="entry name" value="KRAB AND ZINC FINGER DOMAIN-CONTAINING"/>
    <property type="match status" value="1"/>
</dbReference>
<reference evidence="14" key="1">
    <citation type="submission" date="2014-01" db="EMBL/GenBank/DDBJ databases">
        <title>The Genome Sequence of Anopheles farauti FAR1 (V2).</title>
        <authorList>
            <consortium name="The Broad Institute Genomics Platform"/>
            <person name="Neafsey D.E."/>
            <person name="Besansky N."/>
            <person name="Howell P."/>
            <person name="Walton C."/>
            <person name="Young S.K."/>
            <person name="Zeng Q."/>
            <person name="Gargeya S."/>
            <person name="Fitzgerald M."/>
            <person name="Haas B."/>
            <person name="Abouelleil A."/>
            <person name="Allen A.W."/>
            <person name="Alvarado L."/>
            <person name="Arachchi H.M."/>
            <person name="Berlin A.M."/>
            <person name="Chapman S.B."/>
            <person name="Gainer-Dewar J."/>
            <person name="Goldberg J."/>
            <person name="Griggs A."/>
            <person name="Gujja S."/>
            <person name="Hansen M."/>
            <person name="Howarth C."/>
            <person name="Imamovic A."/>
            <person name="Ireland A."/>
            <person name="Larimer J."/>
            <person name="McCowan C."/>
            <person name="Murphy C."/>
            <person name="Pearson M."/>
            <person name="Poon T.W."/>
            <person name="Priest M."/>
            <person name="Roberts A."/>
            <person name="Saif S."/>
            <person name="Shea T."/>
            <person name="Sisk P."/>
            <person name="Sykes S."/>
            <person name="Wortman J."/>
            <person name="Nusbaum C."/>
            <person name="Birren B."/>
        </authorList>
    </citation>
    <scope>NUCLEOTIDE SEQUENCE [LARGE SCALE GENOMIC DNA]</scope>
    <source>
        <strain evidence="14">FAR1</strain>
    </source>
</reference>
<keyword evidence="9" id="KW-0539">Nucleus</keyword>
<dbReference type="AlphaFoldDB" id="A0A182Q8E2"/>
<evidence type="ECO:0000256" key="9">
    <source>
        <dbReference type="ARBA" id="ARBA00023242"/>
    </source>
</evidence>
<dbReference type="FunFam" id="3.30.160.60:FF:004176">
    <property type="match status" value="1"/>
</dbReference>
<evidence type="ECO:0000256" key="7">
    <source>
        <dbReference type="ARBA" id="ARBA00023125"/>
    </source>
</evidence>
<feature type="compositionally biased region" description="Basic residues" evidence="11">
    <location>
        <begin position="579"/>
        <end position="590"/>
    </location>
</feature>
<dbReference type="InterPro" id="IPR036236">
    <property type="entry name" value="Znf_C2H2_sf"/>
</dbReference>
<reference evidence="13" key="2">
    <citation type="submission" date="2020-05" db="UniProtKB">
        <authorList>
            <consortium name="EnsemblMetazoa"/>
        </authorList>
    </citation>
    <scope>IDENTIFICATION</scope>
    <source>
        <strain evidence="13">FAR1</strain>
    </source>
</reference>
<feature type="domain" description="C2H2-type" evidence="12">
    <location>
        <begin position="416"/>
        <end position="444"/>
    </location>
</feature>
<dbReference type="SUPFAM" id="SSF57667">
    <property type="entry name" value="beta-beta-alpha zinc fingers"/>
    <property type="match status" value="6"/>
</dbReference>
<evidence type="ECO:0000256" key="6">
    <source>
        <dbReference type="ARBA" id="ARBA00023015"/>
    </source>
</evidence>
<dbReference type="SMART" id="SM00355">
    <property type="entry name" value="ZnF_C2H2"/>
    <property type="match status" value="11"/>
</dbReference>
<dbReference type="Pfam" id="PF23611">
    <property type="entry name" value="zf-C2H2_16"/>
    <property type="match status" value="1"/>
</dbReference>
<keyword evidence="14" id="KW-1185">Reference proteome</keyword>
<dbReference type="PROSITE" id="PS00028">
    <property type="entry name" value="ZINC_FINGER_C2H2_1"/>
    <property type="match status" value="7"/>
</dbReference>
<feature type="region of interest" description="Disordered" evidence="11">
    <location>
        <begin position="500"/>
        <end position="542"/>
    </location>
</feature>
<dbReference type="FunFam" id="3.30.160.60:FF:000373">
    <property type="entry name" value="Putative transcriptional repressor ctcf"/>
    <property type="match status" value="1"/>
</dbReference>
<comment type="subcellular location">
    <subcellularLocation>
        <location evidence="1">Nucleus</location>
    </subcellularLocation>
</comment>
<dbReference type="FunFam" id="3.30.160.60:FF:002321">
    <property type="entry name" value="Putative transcriptional repressor ctcf"/>
    <property type="match status" value="1"/>
</dbReference>
<feature type="domain" description="C2H2-type" evidence="12">
    <location>
        <begin position="245"/>
        <end position="272"/>
    </location>
</feature>
<keyword evidence="2" id="KW-0479">Metal-binding</keyword>
<feature type="domain" description="C2H2-type" evidence="12">
    <location>
        <begin position="301"/>
        <end position="329"/>
    </location>
</feature>
<feature type="region of interest" description="Disordered" evidence="11">
    <location>
        <begin position="571"/>
        <end position="607"/>
    </location>
</feature>
<feature type="domain" description="C2H2-type" evidence="12">
    <location>
        <begin position="160"/>
        <end position="187"/>
    </location>
</feature>
<organism evidence="13 14">
    <name type="scientific">Anopheles farauti</name>
    <dbReference type="NCBI Taxonomy" id="69004"/>
    <lineage>
        <taxon>Eukaryota</taxon>
        <taxon>Metazoa</taxon>
        <taxon>Ecdysozoa</taxon>
        <taxon>Arthropoda</taxon>
        <taxon>Hexapoda</taxon>
        <taxon>Insecta</taxon>
        <taxon>Pterygota</taxon>
        <taxon>Neoptera</taxon>
        <taxon>Endopterygota</taxon>
        <taxon>Diptera</taxon>
        <taxon>Nematocera</taxon>
        <taxon>Culicoidea</taxon>
        <taxon>Culicidae</taxon>
        <taxon>Anophelinae</taxon>
        <taxon>Anopheles</taxon>
    </lineage>
</organism>
<dbReference type="GO" id="GO:0008270">
    <property type="term" value="F:zinc ion binding"/>
    <property type="evidence" value="ECO:0007669"/>
    <property type="project" value="UniProtKB-KW"/>
</dbReference>
<dbReference type="PROSITE" id="PS50157">
    <property type="entry name" value="ZINC_FINGER_C2H2_2"/>
    <property type="match status" value="11"/>
</dbReference>
<dbReference type="Proteomes" id="UP000075886">
    <property type="component" value="Unassembled WGS sequence"/>
</dbReference>
<feature type="region of interest" description="Disordered" evidence="11">
    <location>
        <begin position="1"/>
        <end position="22"/>
    </location>
</feature>
<keyword evidence="7" id="KW-0238">DNA-binding</keyword>
<evidence type="ECO:0000256" key="5">
    <source>
        <dbReference type="ARBA" id="ARBA00022833"/>
    </source>
</evidence>
<dbReference type="FunFam" id="3.30.160.60:FF:000420">
    <property type="entry name" value="Putative transcriptional repressor ctcf"/>
    <property type="match status" value="1"/>
</dbReference>
<evidence type="ECO:0000313" key="14">
    <source>
        <dbReference type="Proteomes" id="UP000075886"/>
    </source>
</evidence>
<dbReference type="InterPro" id="IPR056438">
    <property type="entry name" value="Znf-C2H2_CTCF"/>
</dbReference>
<name>A0A182Q8E2_9DIPT</name>
<dbReference type="Gene3D" id="3.30.160.60">
    <property type="entry name" value="Classic Zinc Finger"/>
    <property type="match status" value="9"/>
</dbReference>
<dbReference type="GO" id="GO:0005634">
    <property type="term" value="C:nucleus"/>
    <property type="evidence" value="ECO:0007669"/>
    <property type="project" value="UniProtKB-SubCell"/>
</dbReference>
<dbReference type="EnsemblMetazoa" id="AFAF005101-RA">
    <property type="protein sequence ID" value="AFAF005101-PA"/>
    <property type="gene ID" value="AFAF005101"/>
</dbReference>
<evidence type="ECO:0000313" key="13">
    <source>
        <dbReference type="EnsemblMetazoa" id="AFAF005101-PA"/>
    </source>
</evidence>
<keyword evidence="5" id="KW-0862">Zinc</keyword>
<keyword evidence="8" id="KW-0804">Transcription</keyword>
<feature type="domain" description="C2H2-type" evidence="12">
    <location>
        <begin position="216"/>
        <end position="244"/>
    </location>
</feature>
<feature type="domain" description="C2H2-type" evidence="12">
    <location>
        <begin position="273"/>
        <end position="300"/>
    </location>
</feature>
<evidence type="ECO:0000256" key="11">
    <source>
        <dbReference type="SAM" id="MobiDB-lite"/>
    </source>
</evidence>
<proteinExistence type="predicted"/>
<evidence type="ECO:0000256" key="2">
    <source>
        <dbReference type="ARBA" id="ARBA00022723"/>
    </source>
</evidence>
<protein>
    <recommendedName>
        <fullName evidence="12">C2H2-type domain-containing protein</fullName>
    </recommendedName>
</protein>
<evidence type="ECO:0000256" key="1">
    <source>
        <dbReference type="ARBA" id="ARBA00004123"/>
    </source>
</evidence>
<feature type="compositionally biased region" description="Basic and acidic residues" evidence="11">
    <location>
        <begin position="7"/>
        <end position="17"/>
    </location>
</feature>
<keyword evidence="3" id="KW-0677">Repeat</keyword>
<keyword evidence="4 10" id="KW-0863">Zinc-finger</keyword>